<comment type="caution">
    <text evidence="1">The sequence shown here is derived from an EMBL/GenBank/DDBJ whole genome shotgun (WGS) entry which is preliminary data.</text>
</comment>
<keyword evidence="2" id="KW-1185">Reference proteome</keyword>
<gene>
    <name evidence="1" type="ORF">ILUMI_04338</name>
</gene>
<dbReference type="InterPro" id="IPR043502">
    <property type="entry name" value="DNA/RNA_pol_sf"/>
</dbReference>
<dbReference type="OrthoDB" id="6781944at2759"/>
<reference evidence="1" key="1">
    <citation type="submission" date="2019-08" db="EMBL/GenBank/DDBJ databases">
        <title>The genome of the North American firefly Photinus pyralis.</title>
        <authorList>
            <consortium name="Photinus pyralis genome working group"/>
            <person name="Fallon T.R."/>
            <person name="Sander Lower S.E."/>
            <person name="Weng J.-K."/>
        </authorList>
    </citation>
    <scope>NUCLEOTIDE SEQUENCE</scope>
    <source>
        <strain evidence="1">TRF0915ILg1</strain>
        <tissue evidence="1">Whole body</tissue>
    </source>
</reference>
<accession>A0A8K0DEY6</accession>
<dbReference type="AlphaFoldDB" id="A0A8K0DEY6"/>
<name>A0A8K0DEY6_IGNLU</name>
<organism evidence="1 2">
    <name type="scientific">Ignelater luminosus</name>
    <name type="common">Cucubano</name>
    <name type="synonym">Pyrophorus luminosus</name>
    <dbReference type="NCBI Taxonomy" id="2038154"/>
    <lineage>
        <taxon>Eukaryota</taxon>
        <taxon>Metazoa</taxon>
        <taxon>Ecdysozoa</taxon>
        <taxon>Arthropoda</taxon>
        <taxon>Hexapoda</taxon>
        <taxon>Insecta</taxon>
        <taxon>Pterygota</taxon>
        <taxon>Neoptera</taxon>
        <taxon>Endopterygota</taxon>
        <taxon>Coleoptera</taxon>
        <taxon>Polyphaga</taxon>
        <taxon>Elateriformia</taxon>
        <taxon>Elateroidea</taxon>
        <taxon>Elateridae</taxon>
        <taxon>Agrypninae</taxon>
        <taxon>Pyrophorini</taxon>
        <taxon>Ignelater</taxon>
    </lineage>
</organism>
<dbReference type="Proteomes" id="UP000801492">
    <property type="component" value="Unassembled WGS sequence"/>
</dbReference>
<dbReference type="GO" id="GO:0071897">
    <property type="term" value="P:DNA biosynthetic process"/>
    <property type="evidence" value="ECO:0007669"/>
    <property type="project" value="UniProtKB-ARBA"/>
</dbReference>
<evidence type="ECO:0000313" key="1">
    <source>
        <dbReference type="EMBL" id="KAF2901852.1"/>
    </source>
</evidence>
<dbReference type="Pfam" id="PF05380">
    <property type="entry name" value="Peptidase_A17"/>
    <property type="match status" value="1"/>
</dbReference>
<protein>
    <recommendedName>
        <fullName evidence="3">Peptidase aspartic putative domain-containing protein</fullName>
    </recommendedName>
</protein>
<feature type="non-terminal residue" evidence="1">
    <location>
        <position position="1"/>
    </location>
</feature>
<evidence type="ECO:0000313" key="2">
    <source>
        <dbReference type="Proteomes" id="UP000801492"/>
    </source>
</evidence>
<dbReference type="SUPFAM" id="SSF56672">
    <property type="entry name" value="DNA/RNA polymerases"/>
    <property type="match status" value="1"/>
</dbReference>
<dbReference type="InterPro" id="IPR008042">
    <property type="entry name" value="Retrotrans_Pao"/>
</dbReference>
<evidence type="ECO:0008006" key="3">
    <source>
        <dbReference type="Google" id="ProtNLM"/>
    </source>
</evidence>
<dbReference type="PANTHER" id="PTHR47331:SF4">
    <property type="entry name" value="PEPTIDASE S1 DOMAIN-CONTAINING PROTEIN"/>
    <property type="match status" value="1"/>
</dbReference>
<dbReference type="EMBL" id="VTPC01001471">
    <property type="protein sequence ID" value="KAF2901852.1"/>
    <property type="molecule type" value="Genomic_DNA"/>
</dbReference>
<proteinExistence type="predicted"/>
<sequence length="627" mass="70426">MQVQGRRKKLTPKLGARTVCTTQPGDTLDKRTARDWESYKLEKDIPTLEEFKTFLTDKADMLDNLSQRYGNNTNNAKAFTNKDARISKSFVVSSGISCYYCKGTHAIYNCEKFTALSVNERLNQINNVVKLCSNCLRNTHLVKDCSSKSRGCKRCNKRHNTLLHIANTENLSAINQVFSAHASVAATHILLATVVVKIPDSKGNLHSFRALLDSASQSHFLSTVAVKTLSLKPQGINMSIQGINQVTSHVHSRCSIKINSTVNNFTLRLTCLVVDKICNDLPSVFIDHDWSQLPNNIQLADPDFNKPGKVDLLIGTQLFWSLLTYGQIKLKNGFPVVQNTQLDRILSGPISSTHTNPVFDGSCPSSNGVPVNNLQLVGATLQPDLIEILLRFRQNKVAFSADIQKIYRQILVNPNDRKFQRILWRNSPNEELETFALNTVTYGTASVPHLATRCLVQIANDHSKEYLEASQVIKTDCYINDILSTTDSIERAVKLCSEIITMLKDAHFHLHKCVSNEPSLLKALNITNNVNDDVYLNRAETTKTLGLHWCPFAETLGYKVQSALHSDFVTKRQILFSISKVFDPLGLLSPCTIIGKIILQAVWTEKMDWDEEISVPIRKRWQKLQSE</sequence>
<dbReference type="PANTHER" id="PTHR47331">
    <property type="entry name" value="PHD-TYPE DOMAIN-CONTAINING PROTEIN"/>
    <property type="match status" value="1"/>
</dbReference>